<feature type="transmembrane region" description="Helical" evidence="1">
    <location>
        <begin position="30"/>
        <end position="48"/>
    </location>
</feature>
<organism evidence="2 3">
    <name type="scientific">Paraglaciecola arctica BSs20135</name>
    <dbReference type="NCBI Taxonomy" id="493475"/>
    <lineage>
        <taxon>Bacteria</taxon>
        <taxon>Pseudomonadati</taxon>
        <taxon>Pseudomonadota</taxon>
        <taxon>Gammaproteobacteria</taxon>
        <taxon>Alteromonadales</taxon>
        <taxon>Alteromonadaceae</taxon>
        <taxon>Paraglaciecola</taxon>
    </lineage>
</organism>
<gene>
    <name evidence="2" type="ORF">GARC_4208</name>
</gene>
<comment type="caution">
    <text evidence="2">The sequence shown here is derived from an EMBL/GenBank/DDBJ whole genome shotgun (WGS) entry which is preliminary data.</text>
</comment>
<keyword evidence="1" id="KW-0472">Membrane</keyword>
<dbReference type="OrthoDB" id="7618855at2"/>
<dbReference type="RefSeq" id="WP_007623793.1">
    <property type="nucleotide sequence ID" value="NZ_BAEO01000060.1"/>
</dbReference>
<keyword evidence="3" id="KW-1185">Reference proteome</keyword>
<evidence type="ECO:0000256" key="1">
    <source>
        <dbReference type="SAM" id="Phobius"/>
    </source>
</evidence>
<name>K6ZCJ3_9ALTE</name>
<evidence type="ECO:0000313" key="2">
    <source>
        <dbReference type="EMBL" id="GAC21150.1"/>
    </source>
</evidence>
<proteinExistence type="predicted"/>
<dbReference type="EMBL" id="BAEO01000060">
    <property type="protein sequence ID" value="GAC21150.1"/>
    <property type="molecule type" value="Genomic_DNA"/>
</dbReference>
<keyword evidence="1" id="KW-0812">Transmembrane</keyword>
<evidence type="ECO:0000313" key="3">
    <source>
        <dbReference type="Proteomes" id="UP000006327"/>
    </source>
</evidence>
<dbReference type="Proteomes" id="UP000006327">
    <property type="component" value="Unassembled WGS sequence"/>
</dbReference>
<reference evidence="2 3" key="1">
    <citation type="journal article" date="2017" name="Antonie Van Leeuwenhoek">
        <title>Rhizobium rhizosphaerae sp. nov., a novel species isolated from rice rhizosphere.</title>
        <authorList>
            <person name="Zhao J.J."/>
            <person name="Zhang J."/>
            <person name="Zhang R.J."/>
            <person name="Zhang C.W."/>
            <person name="Yin H.Q."/>
            <person name="Zhang X.X."/>
        </authorList>
    </citation>
    <scope>NUCLEOTIDE SEQUENCE [LARGE SCALE GENOMIC DNA]</scope>
    <source>
        <strain evidence="2 3">BSs20135</strain>
    </source>
</reference>
<dbReference type="AlphaFoldDB" id="K6ZCJ3"/>
<sequence>MLFGGFIIIAESWFELWRSESMLGPVLQSAFRYGGFIGFIALFVVAKYS</sequence>
<accession>K6ZCJ3</accession>
<keyword evidence="1" id="KW-1133">Transmembrane helix</keyword>
<protein>
    <submittedName>
        <fullName evidence="2">Uncharacterized protein</fullName>
    </submittedName>
</protein>